<feature type="region of interest" description="Disordered" evidence="7">
    <location>
        <begin position="216"/>
        <end position="238"/>
    </location>
</feature>
<feature type="domain" description="Myb-like" evidence="8">
    <location>
        <begin position="106"/>
        <end position="158"/>
    </location>
</feature>
<dbReference type="InterPro" id="IPR006447">
    <property type="entry name" value="Myb_dom_plants"/>
</dbReference>
<sequence length="339" mass="37380">MKKKHKEKMVSMAKDARKCSHCGHNGHNSRTCNSKGIKLFGVRIDDSNTTNQHRFVDTKMKMGEYESIRRSKSLGNLEHAAAATNYDHNGGVEAGYLSDGPILSIRHRKKGTSWTEEEHRYFLIGLENLGKGDWRGISKRYVPSRTPTQVASHAQKYFIRIASIEKKKRRPSVFDVHLKNPNSHISSKSSSYIPEVSKETSSPLVQLFDTCQIKGQASKGVPSATRERPPLSPSPISRPFGVPNLAHMPYVVGVPRNIQGVSSSKVGPTISWIPIVNFHNQSRVHLKNYSQGPPPFAPFVAPPTIGVLPSRPPSQVQSQAGHSTPITNKDGVNISIGAL</sequence>
<evidence type="ECO:0000256" key="4">
    <source>
        <dbReference type="ARBA" id="ARBA00023163"/>
    </source>
</evidence>
<dbReference type="Proteomes" id="UP000694930">
    <property type="component" value="Chromosome 6"/>
</dbReference>
<dbReference type="PROSITE" id="PS51294">
    <property type="entry name" value="HTH_MYB"/>
    <property type="match status" value="1"/>
</dbReference>
<dbReference type="SUPFAM" id="SSF46689">
    <property type="entry name" value="Homeodomain-like"/>
    <property type="match status" value="1"/>
</dbReference>
<dbReference type="Gene3D" id="1.10.10.60">
    <property type="entry name" value="Homeodomain-like"/>
    <property type="match status" value="1"/>
</dbReference>
<evidence type="ECO:0000256" key="6">
    <source>
        <dbReference type="PROSITE-ProRule" id="PRU00047"/>
    </source>
</evidence>
<dbReference type="InterPro" id="IPR009057">
    <property type="entry name" value="Homeodomain-like_sf"/>
</dbReference>
<protein>
    <submittedName>
        <fullName evidence="12">Probable transcription factor At5g61620 isoform X1</fullName>
    </submittedName>
</protein>
<reference evidence="11" key="1">
    <citation type="journal article" date="2014" name="Nat. Genet.">
        <title>The genome of the stress-tolerant wild tomato species Solanum pennellii.</title>
        <authorList>
            <person name="Bolger A."/>
            <person name="Scossa F."/>
            <person name="Bolger M.E."/>
            <person name="Lanz C."/>
            <person name="Maumus F."/>
            <person name="Tohge T."/>
            <person name="Quesneville H."/>
            <person name="Alseekh S."/>
            <person name="Sorensen I."/>
            <person name="Lichtenstein G."/>
            <person name="Fich E.A."/>
            <person name="Conte M."/>
            <person name="Keller H."/>
            <person name="Schneeberger K."/>
            <person name="Schwacke R."/>
            <person name="Ofner I."/>
            <person name="Vrebalov J."/>
            <person name="Xu Y."/>
            <person name="Osorio S."/>
            <person name="Aflitos S.A."/>
            <person name="Schijlen E."/>
            <person name="Jimenez-Gomez J.M."/>
            <person name="Ryngajllo M."/>
            <person name="Kimura S."/>
            <person name="Kumar R."/>
            <person name="Koenig D."/>
            <person name="Headland L.R."/>
            <person name="Maloof J.N."/>
            <person name="Sinha N."/>
            <person name="van Ham R.C."/>
            <person name="Lankhorst R.K."/>
            <person name="Mao L."/>
            <person name="Vogel A."/>
            <person name="Arsova B."/>
            <person name="Panstruga R."/>
            <person name="Fei Z."/>
            <person name="Rose J.K."/>
            <person name="Zamir D."/>
            <person name="Carrari F."/>
            <person name="Giovannoni J.J."/>
            <person name="Weigel D."/>
            <person name="Usadel B."/>
            <person name="Fernie A.R."/>
        </authorList>
    </citation>
    <scope>NUCLEOTIDE SEQUENCE [LARGE SCALE GENOMIC DNA]</scope>
    <source>
        <strain evidence="11">cv. LA0716</strain>
    </source>
</reference>
<evidence type="ECO:0000256" key="3">
    <source>
        <dbReference type="ARBA" id="ARBA00023125"/>
    </source>
</evidence>
<dbReference type="PROSITE" id="PS50090">
    <property type="entry name" value="MYB_LIKE"/>
    <property type="match status" value="1"/>
</dbReference>
<dbReference type="InterPro" id="IPR001878">
    <property type="entry name" value="Znf_CCHC"/>
</dbReference>
<evidence type="ECO:0000259" key="8">
    <source>
        <dbReference type="PROSITE" id="PS50090"/>
    </source>
</evidence>
<evidence type="ECO:0000256" key="2">
    <source>
        <dbReference type="ARBA" id="ARBA00023015"/>
    </source>
</evidence>
<evidence type="ECO:0000259" key="10">
    <source>
        <dbReference type="PROSITE" id="PS51294"/>
    </source>
</evidence>
<keyword evidence="6" id="KW-0479">Metal-binding</keyword>
<gene>
    <name evidence="12" type="primary">LOC107022918</name>
</gene>
<keyword evidence="5" id="KW-0539">Nucleus</keyword>
<dbReference type="RefSeq" id="XP_015078973.2">
    <property type="nucleotide sequence ID" value="XM_015223487.2"/>
</dbReference>
<evidence type="ECO:0000259" key="9">
    <source>
        <dbReference type="PROSITE" id="PS50158"/>
    </source>
</evidence>
<dbReference type="PANTHER" id="PTHR44191">
    <property type="entry name" value="TRANSCRIPTION FACTOR KUA1"/>
    <property type="match status" value="1"/>
</dbReference>
<keyword evidence="2" id="KW-0805">Transcription regulation</keyword>
<evidence type="ECO:0000313" key="12">
    <source>
        <dbReference type="RefSeq" id="XP_015078973.2"/>
    </source>
</evidence>
<dbReference type="NCBIfam" id="TIGR01557">
    <property type="entry name" value="myb_SHAQKYF"/>
    <property type="match status" value="1"/>
</dbReference>
<accession>A0ABM1H1A9</accession>
<dbReference type="CDD" id="cd00167">
    <property type="entry name" value="SANT"/>
    <property type="match status" value="1"/>
</dbReference>
<keyword evidence="4" id="KW-0804">Transcription</keyword>
<evidence type="ECO:0000256" key="1">
    <source>
        <dbReference type="ARBA" id="ARBA00004123"/>
    </source>
</evidence>
<feature type="domain" description="HTH myb-type" evidence="10">
    <location>
        <begin position="106"/>
        <end position="162"/>
    </location>
</feature>
<keyword evidence="6" id="KW-0862">Zinc</keyword>
<organism evidence="11 12">
    <name type="scientific">Solanum pennellii</name>
    <name type="common">Tomato</name>
    <name type="synonym">Lycopersicon pennellii</name>
    <dbReference type="NCBI Taxonomy" id="28526"/>
    <lineage>
        <taxon>Eukaryota</taxon>
        <taxon>Viridiplantae</taxon>
        <taxon>Streptophyta</taxon>
        <taxon>Embryophyta</taxon>
        <taxon>Tracheophyta</taxon>
        <taxon>Spermatophyta</taxon>
        <taxon>Magnoliopsida</taxon>
        <taxon>eudicotyledons</taxon>
        <taxon>Gunneridae</taxon>
        <taxon>Pentapetalae</taxon>
        <taxon>asterids</taxon>
        <taxon>lamiids</taxon>
        <taxon>Solanales</taxon>
        <taxon>Solanaceae</taxon>
        <taxon>Solanoideae</taxon>
        <taxon>Solaneae</taxon>
        <taxon>Solanum</taxon>
        <taxon>Solanum subgen. Lycopersicon</taxon>
    </lineage>
</organism>
<dbReference type="PROSITE" id="PS50158">
    <property type="entry name" value="ZF_CCHC"/>
    <property type="match status" value="1"/>
</dbReference>
<reference evidence="12" key="2">
    <citation type="submission" date="2025-08" db="UniProtKB">
        <authorList>
            <consortium name="RefSeq"/>
        </authorList>
    </citation>
    <scope>IDENTIFICATION</scope>
</reference>
<proteinExistence type="predicted"/>
<dbReference type="InterPro" id="IPR001005">
    <property type="entry name" value="SANT/Myb"/>
</dbReference>
<dbReference type="Pfam" id="PF00249">
    <property type="entry name" value="Myb_DNA-binding"/>
    <property type="match status" value="1"/>
</dbReference>
<keyword evidence="11" id="KW-1185">Reference proteome</keyword>
<dbReference type="InterPro" id="IPR052245">
    <property type="entry name" value="Plant_Stress_Dev_TF"/>
</dbReference>
<dbReference type="SMART" id="SM00717">
    <property type="entry name" value="SANT"/>
    <property type="match status" value="1"/>
</dbReference>
<dbReference type="GeneID" id="107022918"/>
<dbReference type="InterPro" id="IPR017930">
    <property type="entry name" value="Myb_dom"/>
</dbReference>
<evidence type="ECO:0000256" key="7">
    <source>
        <dbReference type="SAM" id="MobiDB-lite"/>
    </source>
</evidence>
<dbReference type="PANTHER" id="PTHR44191:SF65">
    <property type="entry name" value="TRANSCRIPTION FACTOR MYB1R1-LIKE ISOFORM X1"/>
    <property type="match status" value="1"/>
</dbReference>
<evidence type="ECO:0000256" key="5">
    <source>
        <dbReference type="ARBA" id="ARBA00023242"/>
    </source>
</evidence>
<feature type="domain" description="CCHC-type" evidence="9">
    <location>
        <begin position="17"/>
        <end position="32"/>
    </location>
</feature>
<name>A0ABM1H1A9_SOLPN</name>
<keyword evidence="3" id="KW-0238">DNA-binding</keyword>
<comment type="subcellular location">
    <subcellularLocation>
        <location evidence="1">Nucleus</location>
    </subcellularLocation>
</comment>
<evidence type="ECO:0000313" key="11">
    <source>
        <dbReference type="Proteomes" id="UP000694930"/>
    </source>
</evidence>
<keyword evidence="6" id="KW-0863">Zinc-finger</keyword>